<keyword evidence="12" id="KW-1185">Reference proteome</keyword>
<evidence type="ECO:0000256" key="2">
    <source>
        <dbReference type="ARBA" id="ARBA00001936"/>
    </source>
</evidence>
<dbReference type="GO" id="GO:0030145">
    <property type="term" value="F:manganese ion binding"/>
    <property type="evidence" value="ECO:0007669"/>
    <property type="project" value="TreeGrafter"/>
</dbReference>
<dbReference type="SUPFAM" id="SSF51658">
    <property type="entry name" value="Xylose isomerase-like"/>
    <property type="match status" value="1"/>
</dbReference>
<protein>
    <recommendedName>
        <fullName evidence="7">mannonate dehydratase</fullName>
        <ecNumber evidence="7">4.2.1.8</ecNumber>
    </recommendedName>
</protein>
<dbReference type="RefSeq" id="WP_183560654.1">
    <property type="nucleotide sequence ID" value="NZ_CBCSLB010000011.1"/>
</dbReference>
<reference evidence="11 12" key="1">
    <citation type="submission" date="2020-08" db="EMBL/GenBank/DDBJ databases">
        <title>Genomic Encyclopedia of Type Strains, Phase III (KMG-III): the genomes of soil and plant-associated and newly described type strains.</title>
        <authorList>
            <person name="Whitman W."/>
        </authorList>
    </citation>
    <scope>NUCLEOTIDE SEQUENCE [LARGE SCALE GENOMIC DNA]</scope>
    <source>
        <strain evidence="11 12">CECT 8234</strain>
    </source>
</reference>
<evidence type="ECO:0000256" key="9">
    <source>
        <dbReference type="ARBA" id="ARBA00023211"/>
    </source>
</evidence>
<dbReference type="EMBL" id="JACHXW010000004">
    <property type="protein sequence ID" value="MBB3151551.1"/>
    <property type="molecule type" value="Genomic_DNA"/>
</dbReference>
<sequence length="332" mass="36850">MQLAEFFSSQPNRLWTLAKQLGVNHAVGGLPWEEKHEKPWDLMPLIRMKQRYADAGLTLSVIESMPPSNEIKLGTAGRDQEIEVFEQFITNMGAAGIPVLCYNFMAQFNWFRTSTTTRTRGGALVSSYDHSLMKDAPLTDAGLVSEELLWENLQYFMERIVPAAEKAGVRLALHPDDPPITPIRGISRILTSAAALQRAIDLVPSEYNGITLCQGTLATAGEDIPSVIRSFSKQNKMFFVHFRDVLGTPEKFEETFHDDGKTDMLQAMRTYYDVGFNGPARPDHVPTMEGEDNANPGYELLGRLYGIGYIRGLMEAASSDKAVKVIAGSLSI</sequence>
<comment type="pathway">
    <text evidence="5">Carbohydrate metabolism; pentose and glucuronate interconversion.</text>
</comment>
<comment type="catalytic activity">
    <reaction evidence="1">
        <text>D-mannonate = 2-dehydro-3-deoxy-D-gluconate + H2O</text>
        <dbReference type="Rhea" id="RHEA:20097"/>
        <dbReference type="ChEBI" id="CHEBI:15377"/>
        <dbReference type="ChEBI" id="CHEBI:17767"/>
        <dbReference type="ChEBI" id="CHEBI:57990"/>
        <dbReference type="EC" id="4.2.1.8"/>
    </reaction>
</comment>
<evidence type="ECO:0000256" key="8">
    <source>
        <dbReference type="ARBA" id="ARBA00023004"/>
    </source>
</evidence>
<dbReference type="GO" id="GO:0008927">
    <property type="term" value="F:mannonate dehydratase activity"/>
    <property type="evidence" value="ECO:0007669"/>
    <property type="project" value="UniProtKB-EC"/>
</dbReference>
<evidence type="ECO:0000313" key="11">
    <source>
        <dbReference type="EMBL" id="MBB3151551.1"/>
    </source>
</evidence>
<comment type="cofactor">
    <cofactor evidence="2">
        <name>Mn(2+)</name>
        <dbReference type="ChEBI" id="CHEBI:29035"/>
    </cofactor>
</comment>
<evidence type="ECO:0000256" key="3">
    <source>
        <dbReference type="ARBA" id="ARBA00001954"/>
    </source>
</evidence>
<dbReference type="GO" id="GO:0042840">
    <property type="term" value="P:D-glucuronate catabolic process"/>
    <property type="evidence" value="ECO:0007669"/>
    <property type="project" value="TreeGrafter"/>
</dbReference>
<evidence type="ECO:0000256" key="4">
    <source>
        <dbReference type="ARBA" id="ARBA00002713"/>
    </source>
</evidence>
<dbReference type="PANTHER" id="PTHR30387">
    <property type="entry name" value="MANNONATE DEHYDRATASE"/>
    <property type="match status" value="1"/>
</dbReference>
<dbReference type="Pfam" id="PF03786">
    <property type="entry name" value="UxuA"/>
    <property type="match status" value="2"/>
</dbReference>
<evidence type="ECO:0000256" key="1">
    <source>
        <dbReference type="ARBA" id="ARBA00001794"/>
    </source>
</evidence>
<keyword evidence="9" id="KW-0464">Manganese</keyword>
<comment type="caution">
    <text evidence="11">The sequence shown here is derived from an EMBL/GenBank/DDBJ whole genome shotgun (WGS) entry which is preliminary data.</text>
</comment>
<evidence type="ECO:0000256" key="7">
    <source>
        <dbReference type="ARBA" id="ARBA00012927"/>
    </source>
</evidence>
<keyword evidence="10 11" id="KW-0456">Lyase</keyword>
<dbReference type="GO" id="GO:0008198">
    <property type="term" value="F:ferrous iron binding"/>
    <property type="evidence" value="ECO:0007669"/>
    <property type="project" value="TreeGrafter"/>
</dbReference>
<keyword evidence="8" id="KW-0408">Iron</keyword>
<dbReference type="InterPro" id="IPR036237">
    <property type="entry name" value="Xyl_isomerase-like_sf"/>
</dbReference>
<evidence type="ECO:0000256" key="10">
    <source>
        <dbReference type="ARBA" id="ARBA00023239"/>
    </source>
</evidence>
<dbReference type="PIRSF" id="PIRSF016049">
    <property type="entry name" value="Man_dehyd"/>
    <property type="match status" value="1"/>
</dbReference>
<dbReference type="UniPathway" id="UPA00246"/>
<dbReference type="Gene3D" id="3.20.20.150">
    <property type="entry name" value="Divalent-metal-dependent TIM barrel enzymes"/>
    <property type="match status" value="1"/>
</dbReference>
<organism evidence="11 12">
    <name type="scientific">Paenibacillus endophyticus</name>
    <dbReference type="NCBI Taxonomy" id="1294268"/>
    <lineage>
        <taxon>Bacteria</taxon>
        <taxon>Bacillati</taxon>
        <taxon>Bacillota</taxon>
        <taxon>Bacilli</taxon>
        <taxon>Bacillales</taxon>
        <taxon>Paenibacillaceae</taxon>
        <taxon>Paenibacillus</taxon>
    </lineage>
</organism>
<evidence type="ECO:0000256" key="5">
    <source>
        <dbReference type="ARBA" id="ARBA00004892"/>
    </source>
</evidence>
<name>A0A7W5C5M8_9BACL</name>
<comment type="similarity">
    <text evidence="6">Belongs to the mannonate dehydratase family.</text>
</comment>
<comment type="cofactor">
    <cofactor evidence="3">
        <name>Fe(2+)</name>
        <dbReference type="ChEBI" id="CHEBI:29033"/>
    </cofactor>
</comment>
<accession>A0A7W5C5M8</accession>
<gene>
    <name evidence="11" type="ORF">FHS16_001597</name>
</gene>
<evidence type="ECO:0000256" key="6">
    <source>
        <dbReference type="ARBA" id="ARBA00007389"/>
    </source>
</evidence>
<dbReference type="AlphaFoldDB" id="A0A7W5C5M8"/>
<dbReference type="Proteomes" id="UP000518605">
    <property type="component" value="Unassembled WGS sequence"/>
</dbReference>
<dbReference type="InterPro" id="IPR004628">
    <property type="entry name" value="Man_deHydtase"/>
</dbReference>
<evidence type="ECO:0000313" key="12">
    <source>
        <dbReference type="Proteomes" id="UP000518605"/>
    </source>
</evidence>
<proteinExistence type="inferred from homology"/>
<comment type="function">
    <text evidence="4">Catalyzes the dehydration of D-mannonate.</text>
</comment>
<dbReference type="PANTHER" id="PTHR30387:SF2">
    <property type="entry name" value="MANNONATE DEHYDRATASE"/>
    <property type="match status" value="1"/>
</dbReference>
<dbReference type="EC" id="4.2.1.8" evidence="7"/>